<dbReference type="EMBL" id="JAKOGI010000368">
    <property type="protein sequence ID" value="KAJ8436066.1"/>
    <property type="molecule type" value="Genomic_DNA"/>
</dbReference>
<comment type="caution">
    <text evidence="2">The sequence shown here is derived from an EMBL/GenBank/DDBJ whole genome shotgun (WGS) entry which is preliminary data.</text>
</comment>
<feature type="region of interest" description="Disordered" evidence="1">
    <location>
        <begin position="155"/>
        <end position="179"/>
    </location>
</feature>
<proteinExistence type="predicted"/>
<protein>
    <submittedName>
        <fullName evidence="2">Uncharacterized protein</fullName>
    </submittedName>
</protein>
<accession>A0A9Q1QC78</accession>
<sequence length="179" mass="19515">MPLSTDTVYAFSRPLRPLCPSSSSPKDSSDFCRCIWRSLICPFSRALELWSSHICLFRAEAGGTDLTARNARAEACQDTKQHCRLTKERKQKTRKARGLALTSASVTLSGSSAPEGTKSHDLARCSTRADFAERSAVKKPTASADLFTDASPIGRGTAPWLLGRPPIKKAPVPSQRPLR</sequence>
<keyword evidence="3" id="KW-1185">Reference proteome</keyword>
<name>A0A9Q1QC78_9CARY</name>
<evidence type="ECO:0000256" key="1">
    <source>
        <dbReference type="SAM" id="MobiDB-lite"/>
    </source>
</evidence>
<gene>
    <name evidence="2" type="ORF">Cgig2_000362</name>
</gene>
<evidence type="ECO:0000313" key="3">
    <source>
        <dbReference type="Proteomes" id="UP001153076"/>
    </source>
</evidence>
<evidence type="ECO:0000313" key="2">
    <source>
        <dbReference type="EMBL" id="KAJ8436066.1"/>
    </source>
</evidence>
<reference evidence="2" key="1">
    <citation type="submission" date="2022-04" db="EMBL/GenBank/DDBJ databases">
        <title>Carnegiea gigantea Genome sequencing and assembly v2.</title>
        <authorList>
            <person name="Copetti D."/>
            <person name="Sanderson M.J."/>
            <person name="Burquez A."/>
            <person name="Wojciechowski M.F."/>
        </authorList>
    </citation>
    <scope>NUCLEOTIDE SEQUENCE</scope>
    <source>
        <strain evidence="2">SGP5-SGP5p</strain>
        <tissue evidence="2">Aerial part</tissue>
    </source>
</reference>
<dbReference type="Proteomes" id="UP001153076">
    <property type="component" value="Unassembled WGS sequence"/>
</dbReference>
<dbReference type="AlphaFoldDB" id="A0A9Q1QC78"/>
<organism evidence="2 3">
    <name type="scientific">Carnegiea gigantea</name>
    <dbReference type="NCBI Taxonomy" id="171969"/>
    <lineage>
        <taxon>Eukaryota</taxon>
        <taxon>Viridiplantae</taxon>
        <taxon>Streptophyta</taxon>
        <taxon>Embryophyta</taxon>
        <taxon>Tracheophyta</taxon>
        <taxon>Spermatophyta</taxon>
        <taxon>Magnoliopsida</taxon>
        <taxon>eudicotyledons</taxon>
        <taxon>Gunneridae</taxon>
        <taxon>Pentapetalae</taxon>
        <taxon>Caryophyllales</taxon>
        <taxon>Cactineae</taxon>
        <taxon>Cactaceae</taxon>
        <taxon>Cactoideae</taxon>
        <taxon>Echinocereeae</taxon>
        <taxon>Carnegiea</taxon>
    </lineage>
</organism>